<dbReference type="AlphaFoldDB" id="A0A445ASG1"/>
<name>A0A445ASG1_ARAHY</name>
<protein>
    <submittedName>
        <fullName evidence="1">Uncharacterized protein</fullName>
    </submittedName>
</protein>
<sequence>MASLILKPLFAFAPLLKPICLVSILTFQSA</sequence>
<evidence type="ECO:0000313" key="2">
    <source>
        <dbReference type="Proteomes" id="UP000289738"/>
    </source>
</evidence>
<keyword evidence="2" id="KW-1185">Reference proteome</keyword>
<dbReference type="EMBL" id="SDMP01000011">
    <property type="protein sequence ID" value="RYR29367.1"/>
    <property type="molecule type" value="Genomic_DNA"/>
</dbReference>
<accession>A0A445ASG1</accession>
<reference evidence="1 2" key="1">
    <citation type="submission" date="2019-01" db="EMBL/GenBank/DDBJ databases">
        <title>Sequencing of cultivated peanut Arachis hypogaea provides insights into genome evolution and oil improvement.</title>
        <authorList>
            <person name="Chen X."/>
        </authorList>
    </citation>
    <scope>NUCLEOTIDE SEQUENCE [LARGE SCALE GENOMIC DNA]</scope>
    <source>
        <strain evidence="2">cv. Fuhuasheng</strain>
        <tissue evidence="1">Leaves</tissue>
    </source>
</reference>
<evidence type="ECO:0000313" key="1">
    <source>
        <dbReference type="EMBL" id="RYR29367.1"/>
    </source>
</evidence>
<organism evidence="1 2">
    <name type="scientific">Arachis hypogaea</name>
    <name type="common">Peanut</name>
    <dbReference type="NCBI Taxonomy" id="3818"/>
    <lineage>
        <taxon>Eukaryota</taxon>
        <taxon>Viridiplantae</taxon>
        <taxon>Streptophyta</taxon>
        <taxon>Embryophyta</taxon>
        <taxon>Tracheophyta</taxon>
        <taxon>Spermatophyta</taxon>
        <taxon>Magnoliopsida</taxon>
        <taxon>eudicotyledons</taxon>
        <taxon>Gunneridae</taxon>
        <taxon>Pentapetalae</taxon>
        <taxon>rosids</taxon>
        <taxon>fabids</taxon>
        <taxon>Fabales</taxon>
        <taxon>Fabaceae</taxon>
        <taxon>Papilionoideae</taxon>
        <taxon>50 kb inversion clade</taxon>
        <taxon>dalbergioids sensu lato</taxon>
        <taxon>Dalbergieae</taxon>
        <taxon>Pterocarpus clade</taxon>
        <taxon>Arachis</taxon>
    </lineage>
</organism>
<dbReference type="Proteomes" id="UP000289738">
    <property type="component" value="Chromosome B01"/>
</dbReference>
<proteinExistence type="predicted"/>
<comment type="caution">
    <text evidence="1">The sequence shown here is derived from an EMBL/GenBank/DDBJ whole genome shotgun (WGS) entry which is preliminary data.</text>
</comment>
<gene>
    <name evidence="1" type="ORF">Ahy_B01g053760</name>
</gene>